<keyword evidence="1" id="KW-1133">Transmembrane helix</keyword>
<dbReference type="Proteomes" id="UP000466794">
    <property type="component" value="Unassembled WGS sequence"/>
</dbReference>
<keyword evidence="1" id="KW-0472">Membrane</keyword>
<keyword evidence="1" id="KW-0812">Transmembrane</keyword>
<name>A0A7K1UYH7_9NOCA</name>
<comment type="caution">
    <text evidence="2">The sequence shown here is derived from an EMBL/GenBank/DDBJ whole genome shotgun (WGS) entry which is preliminary data.</text>
</comment>
<keyword evidence="3" id="KW-1185">Reference proteome</keyword>
<feature type="transmembrane region" description="Helical" evidence="1">
    <location>
        <begin position="142"/>
        <end position="162"/>
    </location>
</feature>
<feature type="transmembrane region" description="Helical" evidence="1">
    <location>
        <begin position="21"/>
        <end position="39"/>
    </location>
</feature>
<dbReference type="RefSeq" id="WP_157388553.1">
    <property type="nucleotide sequence ID" value="NZ_WRPP01000003.1"/>
</dbReference>
<accession>A0A7K1UYH7</accession>
<dbReference type="AlphaFoldDB" id="A0A7K1UYH7"/>
<protein>
    <submittedName>
        <fullName evidence="2">Uncharacterized protein</fullName>
    </submittedName>
</protein>
<feature type="transmembrane region" description="Helical" evidence="1">
    <location>
        <begin position="51"/>
        <end position="74"/>
    </location>
</feature>
<reference evidence="2 3" key="1">
    <citation type="submission" date="2019-12" db="EMBL/GenBank/DDBJ databases">
        <title>Nocardia sp. nov. ET3-3 isolated from soil.</title>
        <authorList>
            <person name="Kanchanasin P."/>
            <person name="Tanasupawat S."/>
            <person name="Yuki M."/>
            <person name="Kudo T."/>
        </authorList>
    </citation>
    <scope>NUCLEOTIDE SEQUENCE [LARGE SCALE GENOMIC DNA]</scope>
    <source>
        <strain evidence="2 3">ET3-3</strain>
    </source>
</reference>
<feature type="transmembrane region" description="Helical" evidence="1">
    <location>
        <begin position="103"/>
        <end position="122"/>
    </location>
</feature>
<evidence type="ECO:0000313" key="2">
    <source>
        <dbReference type="EMBL" id="MVU78958.1"/>
    </source>
</evidence>
<dbReference type="EMBL" id="WRPP01000003">
    <property type="protein sequence ID" value="MVU78958.1"/>
    <property type="molecule type" value="Genomic_DNA"/>
</dbReference>
<evidence type="ECO:0000256" key="1">
    <source>
        <dbReference type="SAM" id="Phobius"/>
    </source>
</evidence>
<organism evidence="2 3">
    <name type="scientific">Nocardia terrae</name>
    <dbReference type="NCBI Taxonomy" id="2675851"/>
    <lineage>
        <taxon>Bacteria</taxon>
        <taxon>Bacillati</taxon>
        <taxon>Actinomycetota</taxon>
        <taxon>Actinomycetes</taxon>
        <taxon>Mycobacteriales</taxon>
        <taxon>Nocardiaceae</taxon>
        <taxon>Nocardia</taxon>
    </lineage>
</organism>
<sequence length="303" mass="32740">MSVVRIPANAVPDEWKIRLDWRIAAGTVLFFGAGGYLVVEAVVALTQARYLKAGLFALFAVTCVSAIGGSLGFYRRRRVGRSSGVTRTKADPASITFRFARPIWSTFVFLASFAASAGWWGVLRLENKVPWVDSATLARSPVFGIVLLGFAIFAAAAGVEFLRGGFATARITLSETGIRHRSTTVETFFPWAAVEAINASSTAISTGRKSPVTVPTVAITYNPAAGVARRHHGLFGPFGTERPAKLENGLEVWTLRPESFEIGAPRLYSALRFYLGHPKMRAELGADSSIRRIIAGDFTPATL</sequence>
<proteinExistence type="predicted"/>
<gene>
    <name evidence="2" type="ORF">GPX89_17105</name>
</gene>
<evidence type="ECO:0000313" key="3">
    <source>
        <dbReference type="Proteomes" id="UP000466794"/>
    </source>
</evidence>